<feature type="compositionally biased region" description="Polar residues" evidence="1">
    <location>
        <begin position="25"/>
        <end position="34"/>
    </location>
</feature>
<dbReference type="AlphaFoldDB" id="A0A2A4B5L5"/>
<reference evidence="3 4" key="1">
    <citation type="submission" date="2017-09" db="EMBL/GenBank/DDBJ databases">
        <title>Sphingomonas spermidinifaciens 9NM-10, whole genome shotgun sequence.</title>
        <authorList>
            <person name="Feng G."/>
            <person name="Zhu H."/>
        </authorList>
    </citation>
    <scope>NUCLEOTIDE SEQUENCE [LARGE SCALE GENOMIC DNA]</scope>
    <source>
        <strain evidence="3 4">9NM-10</strain>
    </source>
</reference>
<evidence type="ECO:0000313" key="3">
    <source>
        <dbReference type="EMBL" id="PCD03245.1"/>
    </source>
</evidence>
<feature type="signal peptide" evidence="2">
    <location>
        <begin position="1"/>
        <end position="26"/>
    </location>
</feature>
<evidence type="ECO:0000313" key="4">
    <source>
        <dbReference type="Proteomes" id="UP000218366"/>
    </source>
</evidence>
<dbReference type="GO" id="GO:0030288">
    <property type="term" value="C:outer membrane-bounded periplasmic space"/>
    <property type="evidence" value="ECO:0007669"/>
    <property type="project" value="InterPro"/>
</dbReference>
<evidence type="ECO:0000256" key="2">
    <source>
        <dbReference type="SAM" id="SignalP"/>
    </source>
</evidence>
<gene>
    <name evidence="3" type="ORF">COC42_02185</name>
</gene>
<organism evidence="3 4">
    <name type="scientific">Sphingomonas spermidinifaciens</name>
    <dbReference type="NCBI Taxonomy" id="1141889"/>
    <lineage>
        <taxon>Bacteria</taxon>
        <taxon>Pseudomonadati</taxon>
        <taxon>Pseudomonadota</taxon>
        <taxon>Alphaproteobacteria</taxon>
        <taxon>Sphingomonadales</taxon>
        <taxon>Sphingomonadaceae</taxon>
        <taxon>Sphingomonas</taxon>
    </lineage>
</organism>
<feature type="compositionally biased region" description="Basic and acidic residues" evidence="1">
    <location>
        <begin position="47"/>
        <end position="57"/>
    </location>
</feature>
<keyword evidence="4" id="KW-1185">Reference proteome</keyword>
<evidence type="ECO:0000256" key="1">
    <source>
        <dbReference type="SAM" id="MobiDB-lite"/>
    </source>
</evidence>
<accession>A0A2A4B5L5</accession>
<comment type="caution">
    <text evidence="3">The sequence shown here is derived from an EMBL/GenBank/DDBJ whole genome shotgun (WGS) entry which is preliminary data.</text>
</comment>
<dbReference type="EMBL" id="NWMW01000001">
    <property type="protein sequence ID" value="PCD03245.1"/>
    <property type="molecule type" value="Genomic_DNA"/>
</dbReference>
<keyword evidence="2" id="KW-0732">Signal</keyword>
<dbReference type="Pfam" id="PF03783">
    <property type="entry name" value="CsgG"/>
    <property type="match status" value="1"/>
</dbReference>
<name>A0A2A4B5L5_9SPHN</name>
<dbReference type="InterPro" id="IPR005534">
    <property type="entry name" value="Curli_assmbl/transp-comp_CsgG"/>
</dbReference>
<protein>
    <submittedName>
        <fullName evidence="3">Penicillin-binding protein activator LpoB</fullName>
    </submittedName>
</protein>
<feature type="region of interest" description="Disordered" evidence="1">
    <location>
        <begin position="25"/>
        <end position="57"/>
    </location>
</feature>
<sequence>MHRLISAAVAGALVASHLAVPAPLSAQTSMSSGRTNRDGTTRGASSGRRDQERAQRDIPRCQKKLGTIAIVEPENQWWRELNLGSPEAILKVFVQQSGCFTMVNRGRSMQSRAMERALAEQGELQAGSNLGRGQVRTADYFLEPNIVQANRNSGGSGIGGALGGLIGGFAGGIVGGINMKKREASVTLSVVNARTTEEEALTEGYARKTDIGFGGGGGGFFGAFAGVGGGGYANTEIGQVIVLAYLDAYTKLVDEMGGLPTDAAAAAPIAQ</sequence>
<dbReference type="OrthoDB" id="7201328at2"/>
<feature type="chain" id="PRO_5012201328" evidence="2">
    <location>
        <begin position="27"/>
        <end position="271"/>
    </location>
</feature>
<dbReference type="Proteomes" id="UP000218366">
    <property type="component" value="Unassembled WGS sequence"/>
</dbReference>
<proteinExistence type="predicted"/>